<dbReference type="AlphaFoldDB" id="A0A7D9EUE6"/>
<gene>
    <name evidence="3" type="ORF">PACLA_8A076686</name>
</gene>
<proteinExistence type="predicted"/>
<dbReference type="EMBL" id="CACRXK020009440">
    <property type="protein sequence ID" value="CAB4017196.1"/>
    <property type="molecule type" value="Genomic_DNA"/>
</dbReference>
<feature type="compositionally biased region" description="Polar residues" evidence="1">
    <location>
        <begin position="115"/>
        <end position="136"/>
    </location>
</feature>
<reference evidence="3" key="1">
    <citation type="submission" date="2020-04" db="EMBL/GenBank/DDBJ databases">
        <authorList>
            <person name="Alioto T."/>
            <person name="Alioto T."/>
            <person name="Gomez Garrido J."/>
        </authorList>
    </citation>
    <scope>NUCLEOTIDE SEQUENCE</scope>
    <source>
        <strain evidence="3">A484AB</strain>
    </source>
</reference>
<dbReference type="Proteomes" id="UP001152795">
    <property type="component" value="Unassembled WGS sequence"/>
</dbReference>
<feature type="compositionally biased region" description="Low complexity" evidence="1">
    <location>
        <begin position="105"/>
        <end position="114"/>
    </location>
</feature>
<feature type="compositionally biased region" description="Low complexity" evidence="1">
    <location>
        <begin position="75"/>
        <end position="96"/>
    </location>
</feature>
<evidence type="ECO:0000313" key="3">
    <source>
        <dbReference type="EMBL" id="CAB4017196.1"/>
    </source>
</evidence>
<feature type="compositionally biased region" description="Polar residues" evidence="1">
    <location>
        <begin position="443"/>
        <end position="463"/>
    </location>
</feature>
<accession>A0A7D9EUE6</accession>
<keyword evidence="2" id="KW-0812">Transmembrane</keyword>
<keyword evidence="2" id="KW-0472">Membrane</keyword>
<keyword evidence="2" id="KW-1133">Transmembrane helix</keyword>
<feature type="compositionally biased region" description="Low complexity" evidence="1">
    <location>
        <begin position="33"/>
        <end position="44"/>
    </location>
</feature>
<evidence type="ECO:0000313" key="4">
    <source>
        <dbReference type="Proteomes" id="UP001152795"/>
    </source>
</evidence>
<feature type="compositionally biased region" description="Polar residues" evidence="1">
    <location>
        <begin position="328"/>
        <end position="344"/>
    </location>
</feature>
<feature type="region of interest" description="Disordered" evidence="1">
    <location>
        <begin position="1"/>
        <end position="155"/>
    </location>
</feature>
<name>A0A7D9EUE6_PARCT</name>
<feature type="compositionally biased region" description="Polar residues" evidence="1">
    <location>
        <begin position="360"/>
        <end position="419"/>
    </location>
</feature>
<evidence type="ECO:0000256" key="1">
    <source>
        <dbReference type="SAM" id="MobiDB-lite"/>
    </source>
</evidence>
<feature type="region of interest" description="Disordered" evidence="1">
    <location>
        <begin position="310"/>
        <end position="463"/>
    </location>
</feature>
<keyword evidence="4" id="KW-1185">Reference proteome</keyword>
<protein>
    <submittedName>
        <fullName evidence="3">Uncharacterized protein</fullName>
    </submittedName>
</protein>
<feature type="region of interest" description="Disordered" evidence="1">
    <location>
        <begin position="220"/>
        <end position="269"/>
    </location>
</feature>
<feature type="compositionally biased region" description="Low complexity" evidence="1">
    <location>
        <begin position="9"/>
        <end position="25"/>
    </location>
</feature>
<comment type="caution">
    <text evidence="3">The sequence shown here is derived from an EMBL/GenBank/DDBJ whole genome shotgun (WGS) entry which is preliminary data.</text>
</comment>
<evidence type="ECO:0000256" key="2">
    <source>
        <dbReference type="SAM" id="Phobius"/>
    </source>
</evidence>
<feature type="compositionally biased region" description="Polar residues" evidence="1">
    <location>
        <begin position="222"/>
        <end position="246"/>
    </location>
</feature>
<feature type="compositionally biased region" description="Pro residues" evidence="1">
    <location>
        <begin position="45"/>
        <end position="74"/>
    </location>
</feature>
<feature type="transmembrane region" description="Helical" evidence="2">
    <location>
        <begin position="193"/>
        <end position="215"/>
    </location>
</feature>
<organism evidence="3 4">
    <name type="scientific">Paramuricea clavata</name>
    <name type="common">Red gorgonian</name>
    <name type="synonym">Violescent sea-whip</name>
    <dbReference type="NCBI Taxonomy" id="317549"/>
    <lineage>
        <taxon>Eukaryota</taxon>
        <taxon>Metazoa</taxon>
        <taxon>Cnidaria</taxon>
        <taxon>Anthozoa</taxon>
        <taxon>Octocorallia</taxon>
        <taxon>Malacalcyonacea</taxon>
        <taxon>Plexauridae</taxon>
        <taxon>Paramuricea</taxon>
    </lineage>
</organism>
<sequence>MKSSTALVTTSPTMSSTTSPITSPTTSPPSPTMSPTTSPTTLPTTSPPPTTTTSPMPPTPSTSPTTSPAPPPTSPSTMTSTPPETTQPTTQILTTSKLSTSVRKTTTTGKLPTTSASSIETSMAATTKVSTQTDVTSPPDIGTLLPDVSSSDIPETTKPVMKITTSEEVQLTTIPGIKDEQDNSSGGNNPSTALAIVIPVCITFLVAVFIVMFFYRRRQSKDNSTQRSTNGGNQHSNPEYNASFQSPDKVRILPNGGKQVDISSGDKNNPLYESGECHTYCSIEDVQNQYKKEIGLRTKPSQSTLYETPVDPGASTSAFNPGHIKGNENINHYDVSSLTTSNRPNVPPKNSAYETPVYQGASTSSFNPLYTKGSENTNPYQVVDLESSNSPTMPPEQSGSDTPLSTALSTSYDTPQSHYKSPGNPYDTMIPKEDTNPAYDVSPMNTGNQPPRTSYQNVPNGNNNPHYQTPTTKPGTDVYEVMHGRNSLVDVADNTGMTQC</sequence>